<dbReference type="FunCoup" id="A0A6J2QVZ1">
    <property type="interactions" value="548"/>
</dbReference>
<dbReference type="FunFam" id="3.90.79.10:FF:000019">
    <property type="entry name" value="Thiamin pyrophosphokinase, putative"/>
    <property type="match status" value="1"/>
</dbReference>
<dbReference type="Gene3D" id="3.90.79.10">
    <property type="entry name" value="Nucleoside Triphosphate Pyrophosphohydrolase"/>
    <property type="match status" value="1"/>
</dbReference>
<dbReference type="GeneID" id="115017519"/>
<dbReference type="AlphaFoldDB" id="A0A6J2QVZ1"/>
<dbReference type="InterPro" id="IPR015797">
    <property type="entry name" value="NUDIX_hydrolase-like_dom_sf"/>
</dbReference>
<dbReference type="SUPFAM" id="SSF55811">
    <property type="entry name" value="Nudix"/>
    <property type="match status" value="1"/>
</dbReference>
<dbReference type="OrthoDB" id="10261522at2759"/>
<dbReference type="InterPro" id="IPR000086">
    <property type="entry name" value="NUDIX_hydrolase_dom"/>
</dbReference>
<dbReference type="RefSeq" id="XP_029301901.1">
    <property type="nucleotide sequence ID" value="XM_029446041.1"/>
</dbReference>
<dbReference type="Pfam" id="PF00293">
    <property type="entry name" value="NUDIX"/>
    <property type="match status" value="1"/>
</dbReference>
<dbReference type="CTD" id="751683"/>
<evidence type="ECO:0000313" key="3">
    <source>
        <dbReference type="RefSeq" id="XP_029301901.1"/>
    </source>
</evidence>
<dbReference type="GO" id="GO:0044715">
    <property type="term" value="F:8-oxo-dGDP phosphatase activity"/>
    <property type="evidence" value="ECO:0007669"/>
    <property type="project" value="UniProtKB-ARBA"/>
</dbReference>
<dbReference type="CDD" id="cd03676">
    <property type="entry name" value="NUDIX_Tnr3_like"/>
    <property type="match status" value="1"/>
</dbReference>
<dbReference type="Pfam" id="PF15916">
    <property type="entry name" value="DUF4743"/>
    <property type="match status" value="1"/>
</dbReference>
<gene>
    <name evidence="3" type="primary">tpk2</name>
</gene>
<dbReference type="PROSITE" id="PS51462">
    <property type="entry name" value="NUDIX"/>
    <property type="match status" value="1"/>
</dbReference>
<evidence type="ECO:0000259" key="1">
    <source>
        <dbReference type="PROSITE" id="PS51462"/>
    </source>
</evidence>
<protein>
    <submittedName>
        <fullName evidence="3">Thiamine pyrophosphokinase 2</fullName>
    </submittedName>
</protein>
<name>A0A6J2QVZ1_COTGO</name>
<keyword evidence="2" id="KW-1185">Reference proteome</keyword>
<reference evidence="3" key="1">
    <citation type="submission" date="2025-08" db="UniProtKB">
        <authorList>
            <consortium name="RefSeq"/>
        </authorList>
    </citation>
    <scope>IDENTIFICATION</scope>
</reference>
<feature type="domain" description="Nudix hydrolase" evidence="1">
    <location>
        <begin position="120"/>
        <end position="271"/>
    </location>
</feature>
<dbReference type="InterPro" id="IPR031804">
    <property type="entry name" value="DUF4743"/>
</dbReference>
<dbReference type="Proteomes" id="UP000504630">
    <property type="component" value="Chromosome 2"/>
</dbReference>
<dbReference type="PANTHER" id="PTHR13622">
    <property type="entry name" value="THIAMIN PYROPHOSPHOKINASE"/>
    <property type="match status" value="1"/>
</dbReference>
<evidence type="ECO:0000313" key="2">
    <source>
        <dbReference type="Proteomes" id="UP000504630"/>
    </source>
</evidence>
<sequence length="300" mass="33599">MANSAWTEKILQLLRRMNNFYLLGSSRANCFRFEINEAQVGWIPPRVASLLTQFPEVFSPPHGGAVSLHHSLDSYGKKSEAVDAVLQTMRQERSLNCLKGWRDEKYSVMSKFSDPPLMWMERAATSLFGVRRNGVHINGYTVSDGGEVSMWLARRSPTKQTYPGLLDNMAAGGLAAGVDIRHTMVKECLEEACIPAAIAEKARPVTTVSYTYEVEDGVCAESQFVFDLKLPLGFKPRVGDGEVQEFYLLPIEKVKELLATEDFKPNCAMVVLDFLIRHSFIDPDTEPCYQELVAGLHQTI</sequence>
<dbReference type="PANTHER" id="PTHR13622:SF8">
    <property type="entry name" value="THIAMIN PYROPHOSPHOKINASE 1"/>
    <property type="match status" value="1"/>
</dbReference>
<accession>A0A6J2QVZ1</accession>
<dbReference type="InParanoid" id="A0A6J2QVZ1"/>
<organism evidence="2 3">
    <name type="scientific">Cottoperca gobio</name>
    <name type="common">Frogmouth</name>
    <name type="synonym">Aphritis gobio</name>
    <dbReference type="NCBI Taxonomy" id="56716"/>
    <lineage>
        <taxon>Eukaryota</taxon>
        <taxon>Metazoa</taxon>
        <taxon>Chordata</taxon>
        <taxon>Craniata</taxon>
        <taxon>Vertebrata</taxon>
        <taxon>Euteleostomi</taxon>
        <taxon>Actinopterygii</taxon>
        <taxon>Neopterygii</taxon>
        <taxon>Teleostei</taxon>
        <taxon>Neoteleostei</taxon>
        <taxon>Acanthomorphata</taxon>
        <taxon>Eupercaria</taxon>
        <taxon>Perciformes</taxon>
        <taxon>Notothenioidei</taxon>
        <taxon>Bovichtidae</taxon>
        <taxon>Cottoperca</taxon>
    </lineage>
</organism>
<proteinExistence type="predicted"/>
<dbReference type="KEGG" id="cgob:115017519"/>